<proteinExistence type="predicted"/>
<accession>A0A453EX64</accession>
<dbReference type="Gramene" id="AET3Gv20500600.15">
    <property type="protein sequence ID" value="AET3Gv20500600.15"/>
    <property type="gene ID" value="AET3Gv20500600"/>
</dbReference>
<organism evidence="2 3">
    <name type="scientific">Aegilops tauschii subsp. strangulata</name>
    <name type="common">Goatgrass</name>
    <dbReference type="NCBI Taxonomy" id="200361"/>
    <lineage>
        <taxon>Eukaryota</taxon>
        <taxon>Viridiplantae</taxon>
        <taxon>Streptophyta</taxon>
        <taxon>Embryophyta</taxon>
        <taxon>Tracheophyta</taxon>
        <taxon>Spermatophyta</taxon>
        <taxon>Magnoliopsida</taxon>
        <taxon>Liliopsida</taxon>
        <taxon>Poales</taxon>
        <taxon>Poaceae</taxon>
        <taxon>BOP clade</taxon>
        <taxon>Pooideae</taxon>
        <taxon>Triticodae</taxon>
        <taxon>Triticeae</taxon>
        <taxon>Triticinae</taxon>
        <taxon>Aegilops</taxon>
    </lineage>
</organism>
<reference evidence="3" key="1">
    <citation type="journal article" date="2014" name="Science">
        <title>Ancient hybridizations among the ancestral genomes of bread wheat.</title>
        <authorList>
            <consortium name="International Wheat Genome Sequencing Consortium,"/>
            <person name="Marcussen T."/>
            <person name="Sandve S.R."/>
            <person name="Heier L."/>
            <person name="Spannagl M."/>
            <person name="Pfeifer M."/>
            <person name="Jakobsen K.S."/>
            <person name="Wulff B.B."/>
            <person name="Steuernagel B."/>
            <person name="Mayer K.F."/>
            <person name="Olsen O.A."/>
        </authorList>
    </citation>
    <scope>NUCLEOTIDE SEQUENCE [LARGE SCALE GENOMIC DNA]</scope>
    <source>
        <strain evidence="3">cv. AL8/78</strain>
    </source>
</reference>
<evidence type="ECO:0000313" key="3">
    <source>
        <dbReference type="Proteomes" id="UP000015105"/>
    </source>
</evidence>
<reference evidence="2" key="3">
    <citation type="journal article" date="2017" name="Nature">
        <title>Genome sequence of the progenitor of the wheat D genome Aegilops tauschii.</title>
        <authorList>
            <person name="Luo M.C."/>
            <person name="Gu Y.Q."/>
            <person name="Puiu D."/>
            <person name="Wang H."/>
            <person name="Twardziok S.O."/>
            <person name="Deal K.R."/>
            <person name="Huo N."/>
            <person name="Zhu T."/>
            <person name="Wang L."/>
            <person name="Wang Y."/>
            <person name="McGuire P.E."/>
            <person name="Liu S."/>
            <person name="Long H."/>
            <person name="Ramasamy R.K."/>
            <person name="Rodriguez J.C."/>
            <person name="Van S.L."/>
            <person name="Yuan L."/>
            <person name="Wang Z."/>
            <person name="Xia Z."/>
            <person name="Xiao L."/>
            <person name="Anderson O.D."/>
            <person name="Ouyang S."/>
            <person name="Liang Y."/>
            <person name="Zimin A.V."/>
            <person name="Pertea G."/>
            <person name="Qi P."/>
            <person name="Bennetzen J.L."/>
            <person name="Dai X."/>
            <person name="Dawson M.W."/>
            <person name="Muller H.G."/>
            <person name="Kugler K."/>
            <person name="Rivarola-Duarte L."/>
            <person name="Spannagl M."/>
            <person name="Mayer K.F.X."/>
            <person name="Lu F.H."/>
            <person name="Bevan M.W."/>
            <person name="Leroy P."/>
            <person name="Li P."/>
            <person name="You F.M."/>
            <person name="Sun Q."/>
            <person name="Liu Z."/>
            <person name="Lyons E."/>
            <person name="Wicker T."/>
            <person name="Salzberg S.L."/>
            <person name="Devos K.M."/>
            <person name="Dvorak J."/>
        </authorList>
    </citation>
    <scope>NUCLEOTIDE SEQUENCE [LARGE SCALE GENOMIC DNA]</scope>
    <source>
        <strain evidence="2">cv. AL8/78</strain>
    </source>
</reference>
<keyword evidence="3" id="KW-1185">Reference proteome</keyword>
<dbReference type="AlphaFoldDB" id="A0A453EX64"/>
<sequence length="110" mass="11661">PFPPLENFLCSPSLSPDPPTTPTRAAPPPPPRPRRLPSSDPRPGGDEPFRPHHHRPVRGEALARPPRPAARSSPPQGQGLRARPRISEHTRPGGAGGRWPAAPTAPAGVC</sequence>
<evidence type="ECO:0000313" key="2">
    <source>
        <dbReference type="EnsemblPlants" id="AET3Gv20500600.15"/>
    </source>
</evidence>
<dbReference type="Proteomes" id="UP000015105">
    <property type="component" value="Chromosome 3D"/>
</dbReference>
<dbReference type="EnsemblPlants" id="AET3Gv20500600.15">
    <property type="protein sequence ID" value="AET3Gv20500600.15"/>
    <property type="gene ID" value="AET3Gv20500600"/>
</dbReference>
<feature type="region of interest" description="Disordered" evidence="1">
    <location>
        <begin position="1"/>
        <end position="110"/>
    </location>
</feature>
<protein>
    <submittedName>
        <fullName evidence="2">Uncharacterized protein</fullName>
    </submittedName>
</protein>
<reference evidence="2" key="4">
    <citation type="submission" date="2019-03" db="UniProtKB">
        <authorList>
            <consortium name="EnsemblPlants"/>
        </authorList>
    </citation>
    <scope>IDENTIFICATION</scope>
</reference>
<reference evidence="2" key="5">
    <citation type="journal article" date="2021" name="G3 (Bethesda)">
        <title>Aegilops tauschii genome assembly Aet v5.0 features greater sequence contiguity and improved annotation.</title>
        <authorList>
            <person name="Wang L."/>
            <person name="Zhu T."/>
            <person name="Rodriguez J.C."/>
            <person name="Deal K.R."/>
            <person name="Dubcovsky J."/>
            <person name="McGuire P.E."/>
            <person name="Lux T."/>
            <person name="Spannagl M."/>
            <person name="Mayer K.F.X."/>
            <person name="Baldrich P."/>
            <person name="Meyers B.C."/>
            <person name="Huo N."/>
            <person name="Gu Y.Q."/>
            <person name="Zhou H."/>
            <person name="Devos K.M."/>
            <person name="Bennetzen J.L."/>
            <person name="Unver T."/>
            <person name="Budak H."/>
            <person name="Gulick P.J."/>
            <person name="Galiba G."/>
            <person name="Kalapos B."/>
            <person name="Nelson D.R."/>
            <person name="Li P."/>
            <person name="You F.M."/>
            <person name="Luo M.C."/>
            <person name="Dvorak J."/>
        </authorList>
    </citation>
    <scope>NUCLEOTIDE SEQUENCE [LARGE SCALE GENOMIC DNA]</scope>
    <source>
        <strain evidence="2">cv. AL8/78</strain>
    </source>
</reference>
<evidence type="ECO:0000256" key="1">
    <source>
        <dbReference type="SAM" id="MobiDB-lite"/>
    </source>
</evidence>
<feature type="compositionally biased region" description="Pro residues" evidence="1">
    <location>
        <begin position="15"/>
        <end position="31"/>
    </location>
</feature>
<feature type="compositionally biased region" description="Low complexity" evidence="1">
    <location>
        <begin position="98"/>
        <end position="110"/>
    </location>
</feature>
<reference evidence="3" key="2">
    <citation type="journal article" date="2017" name="Nat. Plants">
        <title>The Aegilops tauschii genome reveals multiple impacts of transposons.</title>
        <authorList>
            <person name="Zhao G."/>
            <person name="Zou C."/>
            <person name="Li K."/>
            <person name="Wang K."/>
            <person name="Li T."/>
            <person name="Gao L."/>
            <person name="Zhang X."/>
            <person name="Wang H."/>
            <person name="Yang Z."/>
            <person name="Liu X."/>
            <person name="Jiang W."/>
            <person name="Mao L."/>
            <person name="Kong X."/>
            <person name="Jiao Y."/>
            <person name="Jia J."/>
        </authorList>
    </citation>
    <scope>NUCLEOTIDE SEQUENCE [LARGE SCALE GENOMIC DNA]</scope>
    <source>
        <strain evidence="3">cv. AL8/78</strain>
    </source>
</reference>
<name>A0A453EX64_AEGTS</name>